<sequence>MSKERKIEETLFASINCLYENSVSTEEWDPKGTSQLKIKSEGNSIASDPNNLSQLQKGAFLALREINNYIVTGLSTMTFEESQQVYAEILFVSQYLGMRRVLENDIVGFTDKCRSLHLEFMLNDFVDEGLLEFFYSQISSTSRCLISKLLIQWKKYNWYFSITTMIISDSRQKLLDITTSPGIYPEYRRFFTIQRIIKAPPSYVYQEFEYYKQISTNQAIFRQLPVSAAKRINCMAISLKTSLRIADSVDLTNNYQSIMDPQSVLVISKIKPCKRCEYLYNFNYEEIDAKQMDEYFIMCNCAESKGSIYLEAPQTKSRLQEYTDLIVDFFGNREYLIFISVNLFANFFRKLIRD</sequence>
<dbReference type="EMBL" id="LLXJ01000082">
    <property type="protein sequence ID" value="PKC15560.1"/>
    <property type="molecule type" value="Genomic_DNA"/>
</dbReference>
<name>A0A2N0Q8Y8_9GLOM</name>
<protein>
    <submittedName>
        <fullName evidence="1">Uncharacterized protein</fullName>
    </submittedName>
</protein>
<organism evidence="1 2">
    <name type="scientific">Rhizophagus irregularis</name>
    <dbReference type="NCBI Taxonomy" id="588596"/>
    <lineage>
        <taxon>Eukaryota</taxon>
        <taxon>Fungi</taxon>
        <taxon>Fungi incertae sedis</taxon>
        <taxon>Mucoromycota</taxon>
        <taxon>Glomeromycotina</taxon>
        <taxon>Glomeromycetes</taxon>
        <taxon>Glomerales</taxon>
        <taxon>Glomeraceae</taxon>
        <taxon>Rhizophagus</taxon>
    </lineage>
</organism>
<dbReference type="VEuPathDB" id="FungiDB:FUN_003815"/>
<accession>A0A2N0Q8Y8</accession>
<gene>
    <name evidence="1" type="ORF">RhiirA5_494467</name>
</gene>
<dbReference type="VEuPathDB" id="FungiDB:RhiirFUN_005964"/>
<dbReference type="VEuPathDB" id="FungiDB:RhiirA1_528145"/>
<reference evidence="1 2" key="1">
    <citation type="submission" date="2016-04" db="EMBL/GenBank/DDBJ databases">
        <title>Genome analyses suggest a sexual origin of heterokaryosis in a supposedly ancient asexual fungus.</title>
        <authorList>
            <person name="Ropars J."/>
            <person name="Sedzielewska K."/>
            <person name="Noel J."/>
            <person name="Charron P."/>
            <person name="Farinelli L."/>
            <person name="Marton T."/>
            <person name="Kruger M."/>
            <person name="Pelin A."/>
            <person name="Brachmann A."/>
            <person name="Corradi N."/>
        </authorList>
    </citation>
    <scope>NUCLEOTIDE SEQUENCE [LARGE SCALE GENOMIC DNA]</scope>
    <source>
        <strain evidence="1 2">A5</strain>
    </source>
</reference>
<evidence type="ECO:0000313" key="2">
    <source>
        <dbReference type="Proteomes" id="UP000232722"/>
    </source>
</evidence>
<comment type="caution">
    <text evidence="1">The sequence shown here is derived from an EMBL/GenBank/DDBJ whole genome shotgun (WGS) entry which is preliminary data.</text>
</comment>
<proteinExistence type="predicted"/>
<dbReference type="Proteomes" id="UP000232722">
    <property type="component" value="Unassembled WGS sequence"/>
</dbReference>
<evidence type="ECO:0000313" key="1">
    <source>
        <dbReference type="EMBL" id="PKC15560.1"/>
    </source>
</evidence>
<dbReference type="AlphaFoldDB" id="A0A2N0Q8Y8"/>
<reference evidence="1 2" key="2">
    <citation type="submission" date="2017-09" db="EMBL/GenBank/DDBJ databases">
        <title>Extensive intraspecific genome diversity in a model arbuscular mycorrhizal fungus.</title>
        <authorList>
            <person name="Chen E.C."/>
            <person name="Morin E."/>
            <person name="Beaudet D."/>
            <person name="Noel J."/>
            <person name="Ndikumana S."/>
            <person name="Charron P."/>
            <person name="St-Onge C."/>
            <person name="Giorgi J."/>
            <person name="Grigoriev I.V."/>
            <person name="Roux C."/>
            <person name="Martin F.M."/>
            <person name="Corradi N."/>
        </authorList>
    </citation>
    <scope>NUCLEOTIDE SEQUENCE [LARGE SCALE GENOMIC DNA]</scope>
    <source>
        <strain evidence="1 2">A5</strain>
    </source>
</reference>